<comment type="caution">
    <text evidence="2">The sequence shown here is derived from an EMBL/GenBank/DDBJ whole genome shotgun (WGS) entry which is preliminary data.</text>
</comment>
<dbReference type="EMBL" id="CAXHTA020000012">
    <property type="protein sequence ID" value="CAL5225308.1"/>
    <property type="molecule type" value="Genomic_DNA"/>
</dbReference>
<name>A0ABP1FZI9_9CHLO</name>
<accession>A0ABP1FZI9</accession>
<organism evidence="2 3">
    <name type="scientific">Coccomyxa viridis</name>
    <dbReference type="NCBI Taxonomy" id="1274662"/>
    <lineage>
        <taxon>Eukaryota</taxon>
        <taxon>Viridiplantae</taxon>
        <taxon>Chlorophyta</taxon>
        <taxon>core chlorophytes</taxon>
        <taxon>Trebouxiophyceae</taxon>
        <taxon>Trebouxiophyceae incertae sedis</taxon>
        <taxon>Coccomyxaceae</taxon>
        <taxon>Coccomyxa</taxon>
    </lineage>
</organism>
<dbReference type="PANTHER" id="PTHR35320:SF1">
    <property type="entry name" value="ATP-DEPENDENT CLP PROTEASE ATP-BINDING SUBUNIT"/>
    <property type="match status" value="1"/>
</dbReference>
<keyword evidence="3" id="KW-1185">Reference proteome</keyword>
<protein>
    <submittedName>
        <fullName evidence="2">G8109 protein</fullName>
    </submittedName>
</protein>
<sequence length="245" mass="26114">MKAQSSKDDRSNGQLPSDSDEQQGVGRKQFLKVLSSGLLAPFLSLRLQGRADAAQSCTVPEPGPGQVSMRTLSDSELAVAVYPTFSYNSVGGGGLATAREEGSIVHMTFDPSTLSIPDVNYRNTTFMGVPMAPPFSIAVKPKKLEGYVDRSTGKAELTFLADFMFTAGPLYSAPPLVVTTNLTTESVQGRTQGGQGSRMDENGYTKLVGIAQLEPTKDALLDRFLMLPNDCKALMSAQFNFGAAA</sequence>
<evidence type="ECO:0000256" key="1">
    <source>
        <dbReference type="SAM" id="MobiDB-lite"/>
    </source>
</evidence>
<evidence type="ECO:0000313" key="3">
    <source>
        <dbReference type="Proteomes" id="UP001497392"/>
    </source>
</evidence>
<reference evidence="2 3" key="1">
    <citation type="submission" date="2024-06" db="EMBL/GenBank/DDBJ databases">
        <authorList>
            <person name="Kraege A."/>
            <person name="Thomma B."/>
        </authorList>
    </citation>
    <scope>NUCLEOTIDE SEQUENCE [LARGE SCALE GENOMIC DNA]</scope>
</reference>
<feature type="region of interest" description="Disordered" evidence="1">
    <location>
        <begin position="1"/>
        <end position="24"/>
    </location>
</feature>
<feature type="compositionally biased region" description="Basic and acidic residues" evidence="1">
    <location>
        <begin position="1"/>
        <end position="11"/>
    </location>
</feature>
<evidence type="ECO:0000313" key="2">
    <source>
        <dbReference type="EMBL" id="CAL5225308.1"/>
    </source>
</evidence>
<proteinExistence type="predicted"/>
<dbReference type="PANTHER" id="PTHR35320">
    <property type="entry name" value="ATP-DEPENDENT CLP PROTEASE ATP-BINDING SUBUNIT"/>
    <property type="match status" value="1"/>
</dbReference>
<dbReference type="Proteomes" id="UP001497392">
    <property type="component" value="Unassembled WGS sequence"/>
</dbReference>
<gene>
    <name evidence="2" type="primary">g8109</name>
    <name evidence="2" type="ORF">VP750_LOCUS6967</name>
</gene>